<dbReference type="InterPro" id="IPR050188">
    <property type="entry name" value="RluA_PseudoU_synthase"/>
</dbReference>
<protein>
    <recommendedName>
        <fullName evidence="6">Pseudouridine synthase</fullName>
        <ecNumber evidence="6">5.4.99.-</ecNumber>
    </recommendedName>
</protein>
<dbReference type="NCBIfam" id="TIGR00005">
    <property type="entry name" value="rluA_subfam"/>
    <property type="match status" value="1"/>
</dbReference>
<dbReference type="InterPro" id="IPR036986">
    <property type="entry name" value="S4_RNA-bd_sf"/>
</dbReference>
<feature type="domain" description="RNA-binding S4" evidence="7">
    <location>
        <begin position="33"/>
        <end position="94"/>
    </location>
</feature>
<comment type="catalytic activity">
    <reaction evidence="6">
        <text>a uridine in RNA = a pseudouridine in RNA</text>
        <dbReference type="Rhea" id="RHEA:48348"/>
        <dbReference type="Rhea" id="RHEA-COMP:12068"/>
        <dbReference type="Rhea" id="RHEA-COMP:12069"/>
        <dbReference type="ChEBI" id="CHEBI:65314"/>
        <dbReference type="ChEBI" id="CHEBI:65315"/>
    </reaction>
</comment>
<dbReference type="SMART" id="SM00363">
    <property type="entry name" value="S4"/>
    <property type="match status" value="1"/>
</dbReference>
<evidence type="ECO:0000256" key="6">
    <source>
        <dbReference type="RuleBase" id="RU362028"/>
    </source>
</evidence>
<evidence type="ECO:0000256" key="1">
    <source>
        <dbReference type="ARBA" id="ARBA00010876"/>
    </source>
</evidence>
<evidence type="ECO:0000256" key="4">
    <source>
        <dbReference type="PIRSR" id="PIRSR606225-1"/>
    </source>
</evidence>
<dbReference type="SUPFAM" id="SSF55120">
    <property type="entry name" value="Pseudouridine synthase"/>
    <property type="match status" value="1"/>
</dbReference>
<dbReference type="Proteomes" id="UP000018766">
    <property type="component" value="Unassembled WGS sequence"/>
</dbReference>
<comment type="caution">
    <text evidence="8">The sequence shown here is derived from an EMBL/GenBank/DDBJ whole genome shotgun (WGS) entry which is preliminary data.</text>
</comment>
<dbReference type="CDD" id="cd02869">
    <property type="entry name" value="PseudoU_synth_RluA_like"/>
    <property type="match status" value="1"/>
</dbReference>
<evidence type="ECO:0000313" key="9">
    <source>
        <dbReference type="Proteomes" id="UP000018766"/>
    </source>
</evidence>
<evidence type="ECO:0000259" key="7">
    <source>
        <dbReference type="SMART" id="SM00363"/>
    </source>
</evidence>
<name>V8G8I9_9BURK</name>
<evidence type="ECO:0000256" key="3">
    <source>
        <dbReference type="ARBA" id="ARBA00036882"/>
    </source>
</evidence>
<dbReference type="CDD" id="cd00165">
    <property type="entry name" value="S4"/>
    <property type="match status" value="1"/>
</dbReference>
<dbReference type="AlphaFoldDB" id="V8G8I9"/>
<dbReference type="PANTHER" id="PTHR21600">
    <property type="entry name" value="MITOCHONDRIAL RNA PSEUDOURIDINE SYNTHASE"/>
    <property type="match status" value="1"/>
</dbReference>
<dbReference type="InterPro" id="IPR006225">
    <property type="entry name" value="PsdUridine_synth_RluC/D"/>
</dbReference>
<dbReference type="GO" id="GO:0000455">
    <property type="term" value="P:enzyme-directed rRNA pseudouridine synthesis"/>
    <property type="evidence" value="ECO:0007669"/>
    <property type="project" value="TreeGrafter"/>
</dbReference>
<accession>V8G8I9</accession>
<dbReference type="Pfam" id="PF00849">
    <property type="entry name" value="PseudoU_synth_2"/>
    <property type="match status" value="1"/>
</dbReference>
<gene>
    <name evidence="8" type="ORF">V757_04180</name>
</gene>
<evidence type="ECO:0000256" key="5">
    <source>
        <dbReference type="PROSITE-ProRule" id="PRU00182"/>
    </source>
</evidence>
<dbReference type="InterPro" id="IPR020103">
    <property type="entry name" value="PsdUridine_synth_cat_dom_sf"/>
</dbReference>
<dbReference type="PROSITE" id="PS50889">
    <property type="entry name" value="S4"/>
    <property type="match status" value="1"/>
</dbReference>
<organism evidence="8 9">
    <name type="scientific">Pelistega indica</name>
    <dbReference type="NCBI Taxonomy" id="1414851"/>
    <lineage>
        <taxon>Bacteria</taxon>
        <taxon>Pseudomonadati</taxon>
        <taxon>Pseudomonadota</taxon>
        <taxon>Betaproteobacteria</taxon>
        <taxon>Burkholderiales</taxon>
        <taxon>Alcaligenaceae</taxon>
        <taxon>Pelistega</taxon>
    </lineage>
</organism>
<dbReference type="EMBL" id="AYSV01000066">
    <property type="protein sequence ID" value="ETD72426.1"/>
    <property type="molecule type" value="Genomic_DNA"/>
</dbReference>
<proteinExistence type="inferred from homology"/>
<dbReference type="InterPro" id="IPR006224">
    <property type="entry name" value="PsdUridine_synth_RluA-like_CS"/>
</dbReference>
<dbReference type="EC" id="5.4.99.-" evidence="6"/>
<keyword evidence="5" id="KW-0694">RNA-binding</keyword>
<dbReference type="Gene3D" id="3.30.2350.10">
    <property type="entry name" value="Pseudouridine synthase"/>
    <property type="match status" value="1"/>
</dbReference>
<dbReference type="SUPFAM" id="SSF55174">
    <property type="entry name" value="Alpha-L RNA-binding motif"/>
    <property type="match status" value="1"/>
</dbReference>
<dbReference type="PROSITE" id="PS01129">
    <property type="entry name" value="PSI_RLU"/>
    <property type="match status" value="1"/>
</dbReference>
<feature type="active site" evidence="4">
    <location>
        <position position="154"/>
    </location>
</feature>
<dbReference type="OrthoDB" id="9785808at2"/>
<reference evidence="8 9" key="1">
    <citation type="submission" date="2013-11" db="EMBL/GenBank/DDBJ databases">
        <title>Genomic analysis of Pelistega sp. HM-7.</title>
        <authorList>
            <person name="Kumbhare S.V."/>
            <person name="Shetty S.A."/>
            <person name="Sharma O."/>
            <person name="Dhotre D.P."/>
        </authorList>
    </citation>
    <scope>NUCLEOTIDE SEQUENCE [LARGE SCALE GENOMIC DNA]</scope>
    <source>
        <strain evidence="8 9">HM-7</strain>
    </source>
</reference>
<dbReference type="PATRIC" id="fig|1414851.3.peg.840"/>
<keyword evidence="2 6" id="KW-0413">Isomerase</keyword>
<dbReference type="PANTHER" id="PTHR21600:SF44">
    <property type="entry name" value="RIBOSOMAL LARGE SUBUNIT PSEUDOURIDINE SYNTHASE D"/>
    <property type="match status" value="1"/>
</dbReference>
<evidence type="ECO:0000256" key="2">
    <source>
        <dbReference type="ARBA" id="ARBA00023235"/>
    </source>
</evidence>
<keyword evidence="9" id="KW-1185">Reference proteome</keyword>
<dbReference type="Pfam" id="PF01479">
    <property type="entry name" value="S4"/>
    <property type="match status" value="1"/>
</dbReference>
<dbReference type="InterPro" id="IPR006145">
    <property type="entry name" value="PsdUridine_synth_RsuA/RluA"/>
</dbReference>
<comment type="catalytic activity">
    <reaction evidence="3">
        <text>uridine(1911/1915/1917) in 23S rRNA = pseudouridine(1911/1915/1917) in 23S rRNA</text>
        <dbReference type="Rhea" id="RHEA:42524"/>
        <dbReference type="Rhea" id="RHEA-COMP:10097"/>
        <dbReference type="Rhea" id="RHEA-COMP:10098"/>
        <dbReference type="ChEBI" id="CHEBI:65314"/>
        <dbReference type="ChEBI" id="CHEBI:65315"/>
        <dbReference type="EC" id="5.4.99.23"/>
    </reaction>
</comment>
<comment type="similarity">
    <text evidence="1 6">Belongs to the pseudouridine synthase RluA family.</text>
</comment>
<dbReference type="GO" id="GO:0003723">
    <property type="term" value="F:RNA binding"/>
    <property type="evidence" value="ECO:0007669"/>
    <property type="project" value="UniProtKB-KW"/>
</dbReference>
<dbReference type="Gene3D" id="3.10.290.10">
    <property type="entry name" value="RNA-binding S4 domain"/>
    <property type="match status" value="1"/>
</dbReference>
<dbReference type="InterPro" id="IPR002942">
    <property type="entry name" value="S4_RNA-bd"/>
</dbReference>
<comment type="function">
    <text evidence="6">Responsible for synthesis of pseudouridine from uracil.</text>
</comment>
<dbReference type="GO" id="GO:0160140">
    <property type="term" value="F:23S rRNA pseudouridine(1911/1915/1917) synthase activity"/>
    <property type="evidence" value="ECO:0007669"/>
    <property type="project" value="UniProtKB-EC"/>
</dbReference>
<dbReference type="RefSeq" id="WP_023950143.1">
    <property type="nucleotide sequence ID" value="NZ_AYSV01000066.1"/>
</dbReference>
<sequence length="328" mass="36812">MPNNEIENPLDELLDTSAQEPHIFRLDREVKGDRLDKILAQLMPEHSRGRLQTWIEDGFVTVNDKKTKVKQIVGPGDVIAVLEQESEQSKAFSPEPIDFDVIAESSEWIVVNKPVGLVTHPGAGNWHGTLLNGLLYRYPELAVIPRAGIVHRLDKDTSGLLVVARTEVAQTHLVRQLQARTMGRRYRALAQGIMKEQGTVDKPIGRDTRVPVRMSVDKPIAPKPAVTHYTCLQTGVYETTKVEKSVSLIECKLETGRTHQIRVHMASLGHPLLGDSLYGSQIAATRQMLHAFRLSFIDPKTEEMVEFEASIPDDMQTLIDSIRWESMC</sequence>
<evidence type="ECO:0000313" key="8">
    <source>
        <dbReference type="EMBL" id="ETD72426.1"/>
    </source>
</evidence>